<dbReference type="RefSeq" id="WP_094883201.1">
    <property type="nucleotide sequence ID" value="NZ_NPMS01000001.1"/>
</dbReference>
<comment type="caution">
    <text evidence="2">The sequence shown here is derived from an EMBL/GenBank/DDBJ whole genome shotgun (WGS) entry which is preliminary data.</text>
</comment>
<evidence type="ECO:0000313" key="2">
    <source>
        <dbReference type="EMBL" id="OZU89600.1"/>
    </source>
</evidence>
<accession>A0A265NC29</accession>
<name>A0A265NC29_9BACI</name>
<dbReference type="Pfam" id="PF20097">
    <property type="entry name" value="DUF6487"/>
    <property type="match status" value="1"/>
</dbReference>
<evidence type="ECO:0000259" key="1">
    <source>
        <dbReference type="Pfam" id="PF20097"/>
    </source>
</evidence>
<proteinExistence type="predicted"/>
<feature type="domain" description="DUF6487" evidence="1">
    <location>
        <begin position="7"/>
        <end position="70"/>
    </location>
</feature>
<organism evidence="2 3">
    <name type="scientific">Virgibacillus indicus</name>
    <dbReference type="NCBI Taxonomy" id="2024554"/>
    <lineage>
        <taxon>Bacteria</taxon>
        <taxon>Bacillati</taxon>
        <taxon>Bacillota</taxon>
        <taxon>Bacilli</taxon>
        <taxon>Bacillales</taxon>
        <taxon>Bacillaceae</taxon>
        <taxon>Virgibacillus</taxon>
    </lineage>
</organism>
<evidence type="ECO:0000313" key="3">
    <source>
        <dbReference type="Proteomes" id="UP000216498"/>
    </source>
</evidence>
<dbReference type="InterPro" id="IPR045504">
    <property type="entry name" value="DUF6487"/>
</dbReference>
<dbReference type="AlphaFoldDB" id="A0A265NC29"/>
<gene>
    <name evidence="2" type="ORF">CIL03_00160</name>
</gene>
<dbReference type="Proteomes" id="UP000216498">
    <property type="component" value="Unassembled WGS sequence"/>
</dbReference>
<protein>
    <recommendedName>
        <fullName evidence="1">DUF6487 domain-containing protein</fullName>
    </recommendedName>
</protein>
<sequence length="70" mass="8092">MNDAVKCPECSNEVKQGYIFSPRRISWSESADSIFSDFGSEVLINDAFFKINKIPAYRCEKCNLVIFKYK</sequence>
<keyword evidence="3" id="KW-1185">Reference proteome</keyword>
<reference evidence="2 3" key="1">
    <citation type="submission" date="2017-08" db="EMBL/GenBank/DDBJ databases">
        <title>Virgibacillus indicus sp. nov. and Virgibacillus profoundi sp. nov, two moderately halophilic bacteria isolated from marine sediment by using the Microfluidic Streak Plate.</title>
        <authorList>
            <person name="Xu B."/>
            <person name="Hu B."/>
            <person name="Wang J."/>
            <person name="Zhu Y."/>
            <person name="Huang L."/>
            <person name="Du W."/>
            <person name="Huang Y."/>
        </authorList>
    </citation>
    <scope>NUCLEOTIDE SEQUENCE [LARGE SCALE GENOMIC DNA]</scope>
    <source>
        <strain evidence="2 3">IO3-P2-C2</strain>
    </source>
</reference>
<dbReference type="OrthoDB" id="384892at2"/>
<dbReference type="EMBL" id="NPMS01000001">
    <property type="protein sequence ID" value="OZU89600.1"/>
    <property type="molecule type" value="Genomic_DNA"/>
</dbReference>